<feature type="region of interest" description="Disordered" evidence="1">
    <location>
        <begin position="1"/>
        <end position="70"/>
    </location>
</feature>
<reference evidence="2" key="1">
    <citation type="submission" date="2021-03" db="EMBL/GenBank/DDBJ databases">
        <title>Draft genome sequence of rust myrtle Austropuccinia psidii MF-1, a brazilian biotype.</title>
        <authorList>
            <person name="Quecine M.C."/>
            <person name="Pachon D.M.R."/>
            <person name="Bonatelli M.L."/>
            <person name="Correr F.H."/>
            <person name="Franceschini L.M."/>
            <person name="Leite T.F."/>
            <person name="Margarido G.R.A."/>
            <person name="Almeida C.A."/>
            <person name="Ferrarezi J.A."/>
            <person name="Labate C.A."/>
        </authorList>
    </citation>
    <scope>NUCLEOTIDE SEQUENCE</scope>
    <source>
        <strain evidence="2">MF-1</strain>
    </source>
</reference>
<sequence>MSQDPFGQSKQLTLNIQSGSQAHVGDETQVGGGQQKRPLENVTQSGLLEGNPGLNIHQNMAPKGKSVQSQEPIKYCDELYPSLHLVHKEKVTGCHHPYASKPRTAHSSSSREKIVNDEDENMSPNQSETNDDPRRDNFMEDEGALSQRVSSPTLKGAFPKVFLNNLRSESKGIRLPKLTMWKNVQARRSNKDG</sequence>
<evidence type="ECO:0000313" key="3">
    <source>
        <dbReference type="Proteomes" id="UP000765509"/>
    </source>
</evidence>
<name>A0A9Q3ICJ6_9BASI</name>
<keyword evidence="3" id="KW-1185">Reference proteome</keyword>
<proteinExistence type="predicted"/>
<comment type="caution">
    <text evidence="2">The sequence shown here is derived from an EMBL/GenBank/DDBJ whole genome shotgun (WGS) entry which is preliminary data.</text>
</comment>
<evidence type="ECO:0000313" key="2">
    <source>
        <dbReference type="EMBL" id="MBW0533814.1"/>
    </source>
</evidence>
<evidence type="ECO:0000256" key="1">
    <source>
        <dbReference type="SAM" id="MobiDB-lite"/>
    </source>
</evidence>
<organism evidence="2 3">
    <name type="scientific">Austropuccinia psidii MF-1</name>
    <dbReference type="NCBI Taxonomy" id="1389203"/>
    <lineage>
        <taxon>Eukaryota</taxon>
        <taxon>Fungi</taxon>
        <taxon>Dikarya</taxon>
        <taxon>Basidiomycota</taxon>
        <taxon>Pucciniomycotina</taxon>
        <taxon>Pucciniomycetes</taxon>
        <taxon>Pucciniales</taxon>
        <taxon>Sphaerophragmiaceae</taxon>
        <taxon>Austropuccinia</taxon>
    </lineage>
</organism>
<feature type="compositionally biased region" description="Polar residues" evidence="1">
    <location>
        <begin position="1"/>
        <end position="21"/>
    </location>
</feature>
<dbReference type="Proteomes" id="UP000765509">
    <property type="component" value="Unassembled WGS sequence"/>
</dbReference>
<gene>
    <name evidence="2" type="ORF">O181_073529</name>
</gene>
<accession>A0A9Q3ICJ6</accession>
<protein>
    <submittedName>
        <fullName evidence="2">Uncharacterized protein</fullName>
    </submittedName>
</protein>
<feature type="region of interest" description="Disordered" evidence="1">
    <location>
        <begin position="94"/>
        <end position="158"/>
    </location>
</feature>
<dbReference type="AlphaFoldDB" id="A0A9Q3ICJ6"/>
<dbReference type="EMBL" id="AVOT02038869">
    <property type="protein sequence ID" value="MBW0533814.1"/>
    <property type="molecule type" value="Genomic_DNA"/>
</dbReference>